<keyword evidence="2" id="KW-0732">Signal</keyword>
<evidence type="ECO:0000259" key="3">
    <source>
        <dbReference type="Pfam" id="PF00048"/>
    </source>
</evidence>
<comment type="caution">
    <text evidence="4">The sequence shown here is derived from an EMBL/GenBank/DDBJ whole genome shotgun (WGS) entry which is preliminary data.</text>
</comment>
<evidence type="ECO:0000313" key="5">
    <source>
        <dbReference type="Proteomes" id="UP000824219"/>
    </source>
</evidence>
<dbReference type="SUPFAM" id="SSF54117">
    <property type="entry name" value="Interleukin 8-like chemokines"/>
    <property type="match status" value="1"/>
</dbReference>
<dbReference type="InterPro" id="IPR036048">
    <property type="entry name" value="Interleukin_8-like_sf"/>
</dbReference>
<dbReference type="OrthoDB" id="8905061at2759"/>
<keyword evidence="5" id="KW-1185">Reference proteome</keyword>
<reference evidence="4 5" key="1">
    <citation type="submission" date="2021-06" db="EMBL/GenBank/DDBJ databases">
        <title>Chromosome-level genome assembly of the red-tail catfish (Hemibagrus wyckioides).</title>
        <authorList>
            <person name="Shao F."/>
        </authorList>
    </citation>
    <scope>NUCLEOTIDE SEQUENCE [LARGE SCALE GENOMIC DNA]</scope>
    <source>
        <strain evidence="4">EC202008001</strain>
        <tissue evidence="4">Blood</tissue>
    </source>
</reference>
<proteinExistence type="predicted"/>
<dbReference type="Pfam" id="PF00048">
    <property type="entry name" value="IL8"/>
    <property type="match status" value="1"/>
</dbReference>
<protein>
    <recommendedName>
        <fullName evidence="3">Chemokine interleukin-8-like domain-containing protein</fullName>
    </recommendedName>
</protein>
<dbReference type="GO" id="GO:0005615">
    <property type="term" value="C:extracellular space"/>
    <property type="evidence" value="ECO:0007669"/>
    <property type="project" value="UniProtKB-KW"/>
</dbReference>
<evidence type="ECO:0000256" key="1">
    <source>
        <dbReference type="ARBA" id="ARBA00022514"/>
    </source>
</evidence>
<dbReference type="GO" id="GO:0006955">
    <property type="term" value="P:immune response"/>
    <property type="evidence" value="ECO:0007669"/>
    <property type="project" value="InterPro"/>
</dbReference>
<evidence type="ECO:0000313" key="4">
    <source>
        <dbReference type="EMBL" id="KAG7322557.1"/>
    </source>
</evidence>
<dbReference type="Proteomes" id="UP000824219">
    <property type="component" value="Linkage Group LG16"/>
</dbReference>
<feature type="domain" description="Chemokine interleukin-8-like" evidence="3">
    <location>
        <begin position="24"/>
        <end position="80"/>
    </location>
</feature>
<gene>
    <name evidence="4" type="ORF">KOW79_013903</name>
</gene>
<accession>A0A9D3NHS8</accession>
<dbReference type="EMBL" id="JAHKSW010000016">
    <property type="protein sequence ID" value="KAG7322557.1"/>
    <property type="molecule type" value="Genomic_DNA"/>
</dbReference>
<feature type="signal peptide" evidence="2">
    <location>
        <begin position="1"/>
        <end position="19"/>
    </location>
</feature>
<dbReference type="InterPro" id="IPR001811">
    <property type="entry name" value="Chemokine_IL8-like_dom"/>
</dbReference>
<dbReference type="AlphaFoldDB" id="A0A9D3NHS8"/>
<sequence>MDFKILLLVLCITFTSVQGAIPPCCIATAPIRPRMLGRMDDFTIQNSYGRCEIDAVVVKIREKRYCAPMQQRALVERIKQKRLRNNYMYQSS</sequence>
<dbReference type="Gene3D" id="2.40.50.40">
    <property type="match status" value="1"/>
</dbReference>
<dbReference type="GO" id="GO:0008009">
    <property type="term" value="F:chemokine activity"/>
    <property type="evidence" value="ECO:0007669"/>
    <property type="project" value="InterPro"/>
</dbReference>
<evidence type="ECO:0000256" key="2">
    <source>
        <dbReference type="SAM" id="SignalP"/>
    </source>
</evidence>
<keyword evidence="1" id="KW-0202">Cytokine</keyword>
<organism evidence="4 5">
    <name type="scientific">Hemibagrus wyckioides</name>
    <dbReference type="NCBI Taxonomy" id="337641"/>
    <lineage>
        <taxon>Eukaryota</taxon>
        <taxon>Metazoa</taxon>
        <taxon>Chordata</taxon>
        <taxon>Craniata</taxon>
        <taxon>Vertebrata</taxon>
        <taxon>Euteleostomi</taxon>
        <taxon>Actinopterygii</taxon>
        <taxon>Neopterygii</taxon>
        <taxon>Teleostei</taxon>
        <taxon>Ostariophysi</taxon>
        <taxon>Siluriformes</taxon>
        <taxon>Bagridae</taxon>
        <taxon>Hemibagrus</taxon>
    </lineage>
</organism>
<name>A0A9D3NHS8_9TELE</name>
<feature type="chain" id="PRO_5039192661" description="Chemokine interleukin-8-like domain-containing protein" evidence="2">
    <location>
        <begin position="20"/>
        <end position="92"/>
    </location>
</feature>